<evidence type="ECO:0000256" key="1">
    <source>
        <dbReference type="SAM" id="MobiDB-lite"/>
    </source>
</evidence>
<feature type="region of interest" description="Disordered" evidence="1">
    <location>
        <begin position="1"/>
        <end position="52"/>
    </location>
</feature>
<dbReference type="EC" id="2.1.1.313" evidence="3"/>
<keyword evidence="3" id="KW-0489">Methyltransferase</keyword>
<accession>A0AAF0JCZ3</accession>
<proteinExistence type="predicted"/>
<dbReference type="PANTHER" id="PTHR11538:SF26">
    <property type="entry name" value="FERREDOXIN-FOLD ANTICODON-BINDING DOMAIN-CONTAINING PROTEIN 1"/>
    <property type="match status" value="1"/>
</dbReference>
<dbReference type="PANTHER" id="PTHR11538">
    <property type="entry name" value="PHENYLALANYL-TRNA SYNTHETASE"/>
    <property type="match status" value="1"/>
</dbReference>
<name>A0AAF0JCZ3_9BASI</name>
<dbReference type="GO" id="GO:0070475">
    <property type="term" value="P:rRNA base methylation"/>
    <property type="evidence" value="ECO:0007669"/>
    <property type="project" value="InterPro"/>
</dbReference>
<evidence type="ECO:0000313" key="3">
    <source>
        <dbReference type="EMBL" id="WFD36406.1"/>
    </source>
</evidence>
<keyword evidence="3" id="KW-0808">Transferase</keyword>
<keyword evidence="4" id="KW-1185">Reference proteome</keyword>
<feature type="domain" description="25S rRNA (uridine-N(3))-methyltransferase BMT5-like" evidence="2">
    <location>
        <begin position="68"/>
        <end position="309"/>
    </location>
</feature>
<dbReference type="InterPro" id="IPR019446">
    <property type="entry name" value="BMT5-like"/>
</dbReference>
<feature type="compositionally biased region" description="Low complexity" evidence="1">
    <location>
        <begin position="10"/>
        <end position="23"/>
    </location>
</feature>
<dbReference type="Proteomes" id="UP001219933">
    <property type="component" value="Chromosome 5"/>
</dbReference>
<dbReference type="GO" id="GO:0070042">
    <property type="term" value="F:rRNA (uridine-N3-)-methyltransferase activity"/>
    <property type="evidence" value="ECO:0007669"/>
    <property type="project" value="InterPro"/>
</dbReference>
<dbReference type="AlphaFoldDB" id="A0AAF0JCZ3"/>
<dbReference type="EMBL" id="CP119881">
    <property type="protein sequence ID" value="WFD36406.1"/>
    <property type="molecule type" value="Genomic_DNA"/>
</dbReference>
<evidence type="ECO:0000313" key="4">
    <source>
        <dbReference type="Proteomes" id="UP001219933"/>
    </source>
</evidence>
<evidence type="ECO:0000259" key="2">
    <source>
        <dbReference type="Pfam" id="PF10354"/>
    </source>
</evidence>
<gene>
    <name evidence="3" type="ORF">MCUN1_003285</name>
</gene>
<reference evidence="3" key="1">
    <citation type="submission" date="2023-03" db="EMBL/GenBank/DDBJ databases">
        <title>Mating type loci evolution in Malassezia.</title>
        <authorList>
            <person name="Coelho M.A."/>
        </authorList>
    </citation>
    <scope>NUCLEOTIDE SEQUENCE</scope>
    <source>
        <strain evidence="3">CBS 11721</strain>
    </source>
</reference>
<feature type="compositionally biased region" description="Acidic residues" evidence="1">
    <location>
        <begin position="206"/>
        <end position="221"/>
    </location>
</feature>
<protein>
    <submittedName>
        <fullName evidence="3">25S rRNA (Uracil(2634)-N(3))-methyltransferase</fullName>
        <ecNumber evidence="3">2.1.1.313</ecNumber>
    </submittedName>
</protein>
<feature type="compositionally biased region" description="Basic residues" evidence="1">
    <location>
        <begin position="38"/>
        <end position="52"/>
    </location>
</feature>
<dbReference type="GO" id="GO:0005737">
    <property type="term" value="C:cytoplasm"/>
    <property type="evidence" value="ECO:0007669"/>
    <property type="project" value="TreeGrafter"/>
</dbReference>
<sequence length="311" mass="34426">MAKGGKGKLRAAFAQHTARAQQRAAEKERAEAAEAAARKKTMRARHDQRKAQPRLKVQEPFEKDDTVLLVGEGNFSFARSLLSPPRSHAPHLVLATSYDTEEECYRKYPDARENVAEIRRIAGAYADRVVAFGVDAGALDKCALVKQGSWSKVWFGFPHVGAGHKDERRNVLANQLLLLRFFVSVAAVLTRGPPPRHMAKKKAAGSDDDSADERDEDDEDAGVPSFYMPPRRQGSVLVTLRNASPYTLWDITTLAKRLDTVLPAIAASAPALPRGQKAPSAEDAARCGRYIVWRSFEFDPDAWPGQEHEQQ</sequence>
<dbReference type="Pfam" id="PF10354">
    <property type="entry name" value="BMT5-like"/>
    <property type="match status" value="1"/>
</dbReference>
<organism evidence="3 4">
    <name type="scientific">Malassezia cuniculi</name>
    <dbReference type="NCBI Taxonomy" id="948313"/>
    <lineage>
        <taxon>Eukaryota</taxon>
        <taxon>Fungi</taxon>
        <taxon>Dikarya</taxon>
        <taxon>Basidiomycota</taxon>
        <taxon>Ustilaginomycotina</taxon>
        <taxon>Malasseziomycetes</taxon>
        <taxon>Malasseziales</taxon>
        <taxon>Malasseziaceae</taxon>
        <taxon>Malassezia</taxon>
    </lineage>
</organism>
<feature type="region of interest" description="Disordered" evidence="1">
    <location>
        <begin position="194"/>
        <end position="228"/>
    </location>
</feature>